<evidence type="ECO:0000313" key="8">
    <source>
        <dbReference type="EMBL" id="PQA56763.1"/>
    </source>
</evidence>
<evidence type="ECO:0000256" key="5">
    <source>
        <dbReference type="ARBA" id="ARBA00023237"/>
    </source>
</evidence>
<dbReference type="SUPFAM" id="SSF48452">
    <property type="entry name" value="TPR-like"/>
    <property type="match status" value="1"/>
</dbReference>
<dbReference type="Pfam" id="PF07980">
    <property type="entry name" value="SusD_RagB"/>
    <property type="match status" value="1"/>
</dbReference>
<keyword evidence="3" id="KW-0732">Signal</keyword>
<dbReference type="InterPro" id="IPR011990">
    <property type="entry name" value="TPR-like_helical_dom_sf"/>
</dbReference>
<evidence type="ECO:0000313" key="9">
    <source>
        <dbReference type="Proteomes" id="UP000239590"/>
    </source>
</evidence>
<evidence type="ECO:0000256" key="3">
    <source>
        <dbReference type="ARBA" id="ARBA00022729"/>
    </source>
</evidence>
<dbReference type="InterPro" id="IPR012944">
    <property type="entry name" value="SusD_RagB_dom"/>
</dbReference>
<dbReference type="Pfam" id="PF14322">
    <property type="entry name" value="SusD-like_3"/>
    <property type="match status" value="1"/>
</dbReference>
<comment type="similarity">
    <text evidence="2">Belongs to the SusD family.</text>
</comment>
<evidence type="ECO:0000259" key="6">
    <source>
        <dbReference type="Pfam" id="PF07980"/>
    </source>
</evidence>
<protein>
    <recommendedName>
        <fullName evidence="10">RagB/SusD family nutrient uptake outer membrane protein</fullName>
    </recommendedName>
</protein>
<reference evidence="9" key="1">
    <citation type="submission" date="2018-02" db="EMBL/GenBank/DDBJ databases">
        <title>Genome sequencing of Solimonas sp. HR-BB.</title>
        <authorList>
            <person name="Lee Y."/>
            <person name="Jeon C.O."/>
        </authorList>
    </citation>
    <scope>NUCLEOTIDE SEQUENCE [LARGE SCALE GENOMIC DNA]</scope>
    <source>
        <strain evidence="9">HR-U</strain>
    </source>
</reference>
<keyword evidence="9" id="KW-1185">Reference proteome</keyword>
<dbReference type="EMBL" id="PTRA01000002">
    <property type="protein sequence ID" value="PQA56763.1"/>
    <property type="molecule type" value="Genomic_DNA"/>
</dbReference>
<evidence type="ECO:0008006" key="10">
    <source>
        <dbReference type="Google" id="ProtNLM"/>
    </source>
</evidence>
<sequence>MKKKYIKILFLAAATQFVSCKKYLDVVPSELVTEDKVWANINSANNVLAHLYSKLPTGFGNNGEYISDEACATDEAIFHWYAGSGPEQYNLGAWNAGNNPYGNWEVRYQDIRKANIFLEKIESVPIPAEQSSKYAVLIPQYVAEARFLRAMFYFELFKRYGAVPLITRSLDYTDQSQYSVSRNSTDEIVNFIVSECNEVAGKLPDHHPDGELGRANKGAALALAARTLLYAASPLFNGNTKYASIVNKDGKALFSQTYNRDKWLRAAEAAKKVLDLDYKLYTSTDPINSYEKLFYTREWQETILPYNHPNTKMMEQYHLPYGGAFRGWSHYSPLEELISSYEMKNGKPITDPTSGYTETGTWTGAMVGADGTTNSVTLTNISNRYKDRDPRFYATISYQNSMWAAARTRVPIRLAWWGNGQANGSNGWPMQGGGTTSISGYTVRKWLDPAVDIGNWNTSPEARRNYPIFRLAEFYLAYAEALNEYNGKPTPEAYQAINTVRARVAMPALPILAADQTLEGFRKRVQNENRVEFAFEAHRFWDVRRWLIAETVNSGPVHGLNSRPMSEELRATGLDINSQEAGLAVFYKAVPLQTRVFQYRHYLMPIPISEMDVNRELVQNYGW</sequence>
<gene>
    <name evidence="8" type="ORF">C5O19_15590</name>
</gene>
<evidence type="ECO:0000256" key="1">
    <source>
        <dbReference type="ARBA" id="ARBA00004442"/>
    </source>
</evidence>
<dbReference type="Proteomes" id="UP000239590">
    <property type="component" value="Unassembled WGS sequence"/>
</dbReference>
<name>A0A2S7IJF0_9BACT</name>
<evidence type="ECO:0000259" key="7">
    <source>
        <dbReference type="Pfam" id="PF14322"/>
    </source>
</evidence>
<dbReference type="InterPro" id="IPR033985">
    <property type="entry name" value="SusD-like_N"/>
</dbReference>
<dbReference type="OrthoDB" id="621018at2"/>
<evidence type="ECO:0000256" key="2">
    <source>
        <dbReference type="ARBA" id="ARBA00006275"/>
    </source>
</evidence>
<evidence type="ECO:0000256" key="4">
    <source>
        <dbReference type="ARBA" id="ARBA00023136"/>
    </source>
</evidence>
<keyword evidence="4" id="KW-0472">Membrane</keyword>
<comment type="caution">
    <text evidence="8">The sequence shown here is derived from an EMBL/GenBank/DDBJ whole genome shotgun (WGS) entry which is preliminary data.</text>
</comment>
<dbReference type="GO" id="GO:0009279">
    <property type="term" value="C:cell outer membrane"/>
    <property type="evidence" value="ECO:0007669"/>
    <property type="project" value="UniProtKB-SubCell"/>
</dbReference>
<accession>A0A2S7IJF0</accession>
<keyword evidence="5" id="KW-0998">Cell outer membrane</keyword>
<dbReference type="AlphaFoldDB" id="A0A2S7IJF0"/>
<feature type="domain" description="RagB/SusD" evidence="6">
    <location>
        <begin position="321"/>
        <end position="623"/>
    </location>
</feature>
<proteinExistence type="inferred from homology"/>
<feature type="domain" description="SusD-like N-terminal" evidence="7">
    <location>
        <begin position="22"/>
        <end position="228"/>
    </location>
</feature>
<dbReference type="RefSeq" id="WP_104714254.1">
    <property type="nucleotide sequence ID" value="NZ_PTRA01000002.1"/>
</dbReference>
<organism evidence="8 9">
    <name type="scientific">Siphonobacter curvatus</name>
    <dbReference type="NCBI Taxonomy" id="2094562"/>
    <lineage>
        <taxon>Bacteria</taxon>
        <taxon>Pseudomonadati</taxon>
        <taxon>Bacteroidota</taxon>
        <taxon>Cytophagia</taxon>
        <taxon>Cytophagales</taxon>
        <taxon>Cytophagaceae</taxon>
        <taxon>Siphonobacter</taxon>
    </lineage>
</organism>
<dbReference type="Gene3D" id="1.25.40.390">
    <property type="match status" value="1"/>
</dbReference>
<comment type="subcellular location">
    <subcellularLocation>
        <location evidence="1">Cell outer membrane</location>
    </subcellularLocation>
</comment>